<dbReference type="Gene3D" id="1.20.1260.10">
    <property type="match status" value="1"/>
</dbReference>
<reference evidence="2 3" key="1">
    <citation type="submission" date="2018-05" db="EMBL/GenBank/DDBJ databases">
        <title>Genomic Encyclopedia of Archaeal and Bacterial Type Strains, Phase II (KMG-II): from individual species to whole genera.</title>
        <authorList>
            <person name="Goeker M."/>
        </authorList>
    </citation>
    <scope>NUCLEOTIDE SEQUENCE [LARGE SCALE GENOMIC DNA]</scope>
    <source>
        <strain evidence="2 3">DSM 23514</strain>
    </source>
</reference>
<dbReference type="InterPro" id="IPR016920">
    <property type="entry name" value="UCP029477"/>
</dbReference>
<feature type="domain" description="DUF2383" evidence="1">
    <location>
        <begin position="34"/>
        <end position="141"/>
    </location>
</feature>
<evidence type="ECO:0000313" key="2">
    <source>
        <dbReference type="EMBL" id="PWK24613.1"/>
    </source>
</evidence>
<dbReference type="CDD" id="cd00657">
    <property type="entry name" value="Ferritin_like"/>
    <property type="match status" value="1"/>
</dbReference>
<comment type="caution">
    <text evidence="2">The sequence shown here is derived from an EMBL/GenBank/DDBJ whole genome shotgun (WGS) entry which is preliminary data.</text>
</comment>
<name>A0A316E7C6_9FLAO</name>
<dbReference type="SUPFAM" id="SSF47240">
    <property type="entry name" value="Ferritin-like"/>
    <property type="match status" value="1"/>
</dbReference>
<dbReference type="AlphaFoldDB" id="A0A316E7C6"/>
<dbReference type="NCBIfam" id="TIGR02284">
    <property type="entry name" value="PA2169 family four-helix-bundle protein"/>
    <property type="match status" value="1"/>
</dbReference>
<proteinExistence type="predicted"/>
<dbReference type="InterPro" id="IPR011971">
    <property type="entry name" value="CHP02284"/>
</dbReference>
<evidence type="ECO:0000313" key="3">
    <source>
        <dbReference type="Proteomes" id="UP000245667"/>
    </source>
</evidence>
<dbReference type="InterPro" id="IPR019052">
    <property type="entry name" value="DUF2383"/>
</dbReference>
<dbReference type="PIRSF" id="PIRSF029477">
    <property type="entry name" value="UCP029477"/>
    <property type="match status" value="1"/>
</dbReference>
<gene>
    <name evidence="2" type="ORF">LX92_00977</name>
</gene>
<evidence type="ECO:0000259" key="1">
    <source>
        <dbReference type="Pfam" id="PF09537"/>
    </source>
</evidence>
<organism evidence="2 3">
    <name type="scientific">Maribacter polysiphoniae</name>
    <dbReference type="NCBI Taxonomy" id="429344"/>
    <lineage>
        <taxon>Bacteria</taxon>
        <taxon>Pseudomonadati</taxon>
        <taxon>Bacteroidota</taxon>
        <taxon>Flavobacteriia</taxon>
        <taxon>Flavobacteriales</taxon>
        <taxon>Flavobacteriaceae</taxon>
        <taxon>Maribacter</taxon>
    </lineage>
</organism>
<dbReference type="InterPro" id="IPR009078">
    <property type="entry name" value="Ferritin-like_SF"/>
</dbReference>
<dbReference type="InterPro" id="IPR012347">
    <property type="entry name" value="Ferritin-like"/>
</dbReference>
<dbReference type="Pfam" id="PF09537">
    <property type="entry name" value="DUF2383"/>
    <property type="match status" value="1"/>
</dbReference>
<accession>A0A316E7C6</accession>
<protein>
    <submittedName>
        <fullName evidence="2">Uncharacterized protein (TIGR02284 family)</fullName>
    </submittedName>
</protein>
<sequence length="174" mass="20108">MAKITLWMLKRNHPKKYLDNLNNNKMSTYTETIGEKLNDLLEKTYDAEKGYKKAAENTEHPLLKPYFERRSKERTDFKQAIKTEIKQFGQNPETEGSLTGKVHRTWMDTKALFAADKAEAMLEESIRGEKSAVAEYKELLNDTQLPPSTAIMLKDQMNRIAYDLSTIKTLENLS</sequence>
<dbReference type="EMBL" id="QGGQ01000002">
    <property type="protein sequence ID" value="PWK24613.1"/>
    <property type="molecule type" value="Genomic_DNA"/>
</dbReference>
<dbReference type="Proteomes" id="UP000245667">
    <property type="component" value="Unassembled WGS sequence"/>
</dbReference>